<dbReference type="EMBL" id="JAUSQU010000001">
    <property type="protein sequence ID" value="MDP9847377.1"/>
    <property type="molecule type" value="Genomic_DNA"/>
</dbReference>
<keyword evidence="1" id="KW-0233">DNA recombination</keyword>
<proteinExistence type="predicted"/>
<dbReference type="Proteomes" id="UP001225356">
    <property type="component" value="Unassembled WGS sequence"/>
</dbReference>
<dbReference type="SUPFAM" id="SSF56349">
    <property type="entry name" value="DNA breaking-rejoining enzymes"/>
    <property type="match status" value="1"/>
</dbReference>
<sequence length="796" mass="89866">MKFPARQPPAVWTATTHSERQILEDLNHHPGRATGTTHDQRKRGVRKLLLWLKDFPGETWQQRWYATPAHSLGGKWDEEALAWLVDHDPTVQKRGALKAGFLWLVCADVLRPDVEWLSTIIRSRHWRNPMATYRDPEGFAQLHAAADRQGVDDKRKHQALIQITTIMAAKGGKVADITVGDCLELREVESRTRNQLGAGRGYFYDLLQQLEFFPADAPPTLRQLTMRSGQVSPGQLVDRYALECGPVRDLIVDYLAERQPALDYNTLEQLSRHLALHFWKNIETHYPGASSLRLPSDVIAAWKSRLQVKTRRERQPDGSVREVTTPRSSYIDLLTNARGLYLDIAQWATEDPARWGPWAAPCPITAAEISGRKRNARRKARMDQRTRERLPTIAALVQVAHQQRVDAQARLTALRNAAPGETFTVLGEVFVKAVGEPSRAVGSDFAYDSAGRLRQLARAENRAFWAWASVEVLRHTGLRAEEMLEISHQSITQYVVPDTGELIPLLHIAPSKTDQERLLVVDLELADVLATVVSRVRGDAGVVPLVSTYDVHEKTWNPPMPILFQSRAGGQNHPLGQSAIRRVLDELLLAAGFTDAGGQPLQFQPHDFRRIFTTEAILNGMPPHIVQLILGHKSIDTTMGYHTVYPQEVINGHRAFIARRRAMRPSEEYRTPTDQEWEEFLGHFERRKMALGDCGRAYGTSCQHEHSCIRCPLLRVDPAERPRMEEIRDNMIARIAEAEHQGWLGEVERLQVSRAAAEGKLAQLDERARRATTINLGMPSFPEIAGRTATLPGRRP</sequence>
<organism evidence="3 4">
    <name type="scientific">Streptosporangium lutulentum</name>
    <dbReference type="NCBI Taxonomy" id="1461250"/>
    <lineage>
        <taxon>Bacteria</taxon>
        <taxon>Bacillati</taxon>
        <taxon>Actinomycetota</taxon>
        <taxon>Actinomycetes</taxon>
        <taxon>Streptosporangiales</taxon>
        <taxon>Streptosporangiaceae</taxon>
        <taxon>Streptosporangium</taxon>
    </lineage>
</organism>
<evidence type="ECO:0000313" key="4">
    <source>
        <dbReference type="Proteomes" id="UP001225356"/>
    </source>
</evidence>
<dbReference type="InterPro" id="IPR013762">
    <property type="entry name" value="Integrase-like_cat_sf"/>
</dbReference>
<dbReference type="PROSITE" id="PS51898">
    <property type="entry name" value="TYR_RECOMBINASE"/>
    <property type="match status" value="1"/>
</dbReference>
<protein>
    <submittedName>
        <fullName evidence="3">Integrase</fullName>
    </submittedName>
</protein>
<dbReference type="CDD" id="cd00397">
    <property type="entry name" value="DNA_BRE_C"/>
    <property type="match status" value="1"/>
</dbReference>
<gene>
    <name evidence="3" type="ORF">J2853_006588</name>
</gene>
<dbReference type="InterPro" id="IPR011010">
    <property type="entry name" value="DNA_brk_join_enz"/>
</dbReference>
<evidence type="ECO:0000259" key="2">
    <source>
        <dbReference type="PROSITE" id="PS51898"/>
    </source>
</evidence>
<evidence type="ECO:0000313" key="3">
    <source>
        <dbReference type="EMBL" id="MDP9847377.1"/>
    </source>
</evidence>
<comment type="caution">
    <text evidence="3">The sequence shown here is derived from an EMBL/GenBank/DDBJ whole genome shotgun (WGS) entry which is preliminary data.</text>
</comment>
<dbReference type="RefSeq" id="WP_307564472.1">
    <property type="nucleotide sequence ID" value="NZ_JAUSQU010000001.1"/>
</dbReference>
<name>A0ABT9QKU4_9ACTN</name>
<feature type="domain" description="Tyr recombinase" evidence="2">
    <location>
        <begin position="440"/>
        <end position="654"/>
    </location>
</feature>
<dbReference type="InterPro" id="IPR002104">
    <property type="entry name" value="Integrase_catalytic"/>
</dbReference>
<accession>A0ABT9QKU4</accession>
<dbReference type="Gene3D" id="1.10.443.10">
    <property type="entry name" value="Intergrase catalytic core"/>
    <property type="match status" value="1"/>
</dbReference>
<dbReference type="Pfam" id="PF00589">
    <property type="entry name" value="Phage_integrase"/>
    <property type="match status" value="1"/>
</dbReference>
<keyword evidence="4" id="KW-1185">Reference proteome</keyword>
<reference evidence="3 4" key="1">
    <citation type="submission" date="2023-07" db="EMBL/GenBank/DDBJ databases">
        <title>Sequencing the genomes of 1000 actinobacteria strains.</title>
        <authorList>
            <person name="Klenk H.-P."/>
        </authorList>
    </citation>
    <scope>NUCLEOTIDE SEQUENCE [LARGE SCALE GENOMIC DNA]</scope>
    <source>
        <strain evidence="3 4">DSM 46740</strain>
    </source>
</reference>
<evidence type="ECO:0000256" key="1">
    <source>
        <dbReference type="ARBA" id="ARBA00023172"/>
    </source>
</evidence>